<dbReference type="InterPro" id="IPR012677">
    <property type="entry name" value="Nucleotide-bd_a/b_plait_sf"/>
</dbReference>
<dbReference type="PROSITE" id="PS50102">
    <property type="entry name" value="RRM"/>
    <property type="match status" value="1"/>
</dbReference>
<name>A0ABP9YR21_9FUNG</name>
<feature type="compositionally biased region" description="Polar residues" evidence="9">
    <location>
        <begin position="337"/>
        <end position="349"/>
    </location>
</feature>
<dbReference type="SUPFAM" id="SSF54928">
    <property type="entry name" value="RNA-binding domain, RBD"/>
    <property type="match status" value="1"/>
</dbReference>
<dbReference type="Proteomes" id="UP001473302">
    <property type="component" value="Unassembled WGS sequence"/>
</dbReference>
<dbReference type="PANTHER" id="PTHR31121:SF6">
    <property type="entry name" value="ALPHA-1,2 MANNOSYLTRANSFERASE KTR1"/>
    <property type="match status" value="1"/>
</dbReference>
<evidence type="ECO:0000256" key="2">
    <source>
        <dbReference type="ARBA" id="ARBA00022679"/>
    </source>
</evidence>
<evidence type="ECO:0000259" key="11">
    <source>
        <dbReference type="PROSITE" id="PS50103"/>
    </source>
</evidence>
<dbReference type="Gene3D" id="3.30.70.330">
    <property type="match status" value="1"/>
</dbReference>
<dbReference type="InterPro" id="IPR036855">
    <property type="entry name" value="Znf_CCCH_sf"/>
</dbReference>
<dbReference type="PANTHER" id="PTHR31121">
    <property type="entry name" value="ALPHA-1,2 MANNOSYLTRANSFERASE KTR1"/>
    <property type="match status" value="1"/>
</dbReference>
<comment type="similarity">
    <text evidence="1">Belongs to the glycosyltransferase 15 family.</text>
</comment>
<reference evidence="12 13" key="1">
    <citation type="submission" date="2024-04" db="EMBL/GenBank/DDBJ databases">
        <title>genome sequences of Mucor flavus KT1a and Helicostylum pulchrum KT1b strains isolated from the surface of a dry-aged beef.</title>
        <authorList>
            <person name="Toyotome T."/>
            <person name="Hosono M."/>
            <person name="Torimaru M."/>
            <person name="Fukuda K."/>
            <person name="Mikami N."/>
        </authorList>
    </citation>
    <scope>NUCLEOTIDE SEQUENCE [LARGE SCALE GENOMIC DNA]</scope>
    <source>
        <strain evidence="12 13">KT1a</strain>
    </source>
</reference>
<gene>
    <name evidence="12" type="ORF">MFLAVUS_002704</name>
</gene>
<proteinExistence type="inferred from homology"/>
<dbReference type="Gene3D" id="3.90.550.10">
    <property type="entry name" value="Spore Coat Polysaccharide Biosynthesis Protein SpsA, Chain A"/>
    <property type="match status" value="1"/>
</dbReference>
<dbReference type="EMBL" id="BAABUK010000004">
    <property type="protein sequence ID" value="GAA5809297.1"/>
    <property type="molecule type" value="Genomic_DNA"/>
</dbReference>
<dbReference type="Pfam" id="PF21369">
    <property type="entry name" value="STL11_N"/>
    <property type="match status" value="1"/>
</dbReference>
<feature type="domain" description="C3H1-type" evidence="11">
    <location>
        <begin position="155"/>
        <end position="182"/>
    </location>
</feature>
<dbReference type="SUPFAM" id="SSF53448">
    <property type="entry name" value="Nucleotide-diphospho-sugar transferases"/>
    <property type="match status" value="1"/>
</dbReference>
<dbReference type="Gene3D" id="4.10.1000.10">
    <property type="entry name" value="Zinc finger, CCCH-type"/>
    <property type="match status" value="1"/>
</dbReference>
<dbReference type="InterPro" id="IPR000504">
    <property type="entry name" value="RRM_dom"/>
</dbReference>
<feature type="zinc finger region" description="C3H1-type" evidence="8">
    <location>
        <begin position="155"/>
        <end position="182"/>
    </location>
</feature>
<dbReference type="SUPFAM" id="SSF90229">
    <property type="entry name" value="CCCH zinc finger"/>
    <property type="match status" value="1"/>
</dbReference>
<dbReference type="Pfam" id="PF00076">
    <property type="entry name" value="RRM_1"/>
    <property type="match status" value="1"/>
</dbReference>
<evidence type="ECO:0000256" key="5">
    <source>
        <dbReference type="ARBA" id="ARBA00022833"/>
    </source>
</evidence>
<keyword evidence="2" id="KW-0808">Transferase</keyword>
<dbReference type="InterPro" id="IPR000571">
    <property type="entry name" value="Znf_CCCH"/>
</dbReference>
<keyword evidence="6 7" id="KW-0694">RNA-binding</keyword>
<dbReference type="InterPro" id="IPR048995">
    <property type="entry name" value="STL11/RBM22-like_N"/>
</dbReference>
<dbReference type="InterPro" id="IPR029044">
    <property type="entry name" value="Nucleotide-diphossugar_trans"/>
</dbReference>
<keyword evidence="4 8" id="KW-0863">Zinc-finger</keyword>
<evidence type="ECO:0000259" key="10">
    <source>
        <dbReference type="PROSITE" id="PS50102"/>
    </source>
</evidence>
<dbReference type="SMART" id="SM00356">
    <property type="entry name" value="ZnF_C3H1"/>
    <property type="match status" value="1"/>
</dbReference>
<feature type="domain" description="RRM" evidence="10">
    <location>
        <begin position="229"/>
        <end position="303"/>
    </location>
</feature>
<keyword evidence="5 8" id="KW-0862">Zinc</keyword>
<dbReference type="InterPro" id="IPR035979">
    <property type="entry name" value="RBD_domain_sf"/>
</dbReference>
<evidence type="ECO:0000313" key="13">
    <source>
        <dbReference type="Proteomes" id="UP001473302"/>
    </source>
</evidence>
<evidence type="ECO:0000256" key="6">
    <source>
        <dbReference type="ARBA" id="ARBA00022884"/>
    </source>
</evidence>
<protein>
    <submittedName>
        <fullName evidence="12">Uncharacterized protein</fullName>
    </submittedName>
</protein>
<organism evidence="12 13">
    <name type="scientific">Mucor flavus</name>
    <dbReference type="NCBI Taxonomy" id="439312"/>
    <lineage>
        <taxon>Eukaryota</taxon>
        <taxon>Fungi</taxon>
        <taxon>Fungi incertae sedis</taxon>
        <taxon>Mucoromycota</taxon>
        <taxon>Mucoromycotina</taxon>
        <taxon>Mucoromycetes</taxon>
        <taxon>Mucorales</taxon>
        <taxon>Mucorineae</taxon>
        <taxon>Mucoraceae</taxon>
        <taxon>Mucor</taxon>
    </lineage>
</organism>
<feature type="region of interest" description="Disordered" evidence="9">
    <location>
        <begin position="306"/>
        <end position="349"/>
    </location>
</feature>
<comment type="caution">
    <text evidence="12">The sequence shown here is derived from an EMBL/GenBank/DDBJ whole genome shotgun (WGS) entry which is preliminary data.</text>
</comment>
<evidence type="ECO:0000256" key="9">
    <source>
        <dbReference type="SAM" id="MobiDB-lite"/>
    </source>
</evidence>
<sequence>MSLTKADANKQGWEDSEFPIVCETCLGENPYVRMTKQPFGKECKICQRPYTVFRWLPGTNMRYKKTEICQTCAKVKNVCQTCVLDLQYGLPVEVRDKALNLKSQAPSTDINRQYFAQNLANKVEEGSGIYDAGKLTPESRDMLSKLARTEPYYQRNRAHLCSFFLKGECKRGDGCPYRHALPNEGDNSIKQNIKDRYNGNNDPVAIKMLNRARGGTGGSLTAPTDKSVTTLFVTGVVPEITQEDLKGFFYVFGDIKSIIVAHKTKCAFINFTTRTSAELAAEKVAEIGLNLKGQTLKVVWARPKPQGQAKSEAKPTVDLNTVQPPAPPSISGKEKYPSQNPSAQAPNNQTSITTLSHESLLNHPNLPDPTKPPAWQNTKRVKAAFVILTRNSELDALRKTIQQLEARFNHKFNYPYVFLNDVEFSPEFKDLTSGLTNAETHYGIIPKEHWSYPDWIDVEKADRLREKMGKDGVIYGDNLSYRHMCRFESGFFYKHPLMADYEYYWRVEPSVEFSCDLDYDPFLYMKENNKKYGWTISLIEFESTIPTLWNTVKSFIKEYPHLIPKNNLIDFISNDGGRNYNLCHFWSNFEIADLKFLRSPEYTAFFDYLDKSGGFFYERWGDAPVHSIAVGLFLNKSEVHFFNDVGYRHDPFMHCPVARELQKKCHCNAEDNFDLTPNSCMRRWAEIRN</sequence>
<dbReference type="SMART" id="SM00360">
    <property type="entry name" value="RRM"/>
    <property type="match status" value="1"/>
</dbReference>
<evidence type="ECO:0000256" key="3">
    <source>
        <dbReference type="ARBA" id="ARBA00022723"/>
    </source>
</evidence>
<dbReference type="PROSITE" id="PS50103">
    <property type="entry name" value="ZF_C3H1"/>
    <property type="match status" value="1"/>
</dbReference>
<evidence type="ECO:0000256" key="7">
    <source>
        <dbReference type="PROSITE-ProRule" id="PRU00176"/>
    </source>
</evidence>
<evidence type="ECO:0000256" key="4">
    <source>
        <dbReference type="ARBA" id="ARBA00022771"/>
    </source>
</evidence>
<evidence type="ECO:0000256" key="8">
    <source>
        <dbReference type="PROSITE-ProRule" id="PRU00723"/>
    </source>
</evidence>
<keyword evidence="3 8" id="KW-0479">Metal-binding</keyword>
<dbReference type="Pfam" id="PF01793">
    <property type="entry name" value="Glyco_transf_15"/>
    <property type="match status" value="1"/>
</dbReference>
<evidence type="ECO:0000256" key="1">
    <source>
        <dbReference type="ARBA" id="ARBA00007677"/>
    </source>
</evidence>
<dbReference type="InterPro" id="IPR002685">
    <property type="entry name" value="Glyco_trans_15"/>
</dbReference>
<accession>A0ABP9YR21</accession>
<keyword evidence="13" id="KW-1185">Reference proteome</keyword>
<evidence type="ECO:0000313" key="12">
    <source>
        <dbReference type="EMBL" id="GAA5809297.1"/>
    </source>
</evidence>